<dbReference type="InParanoid" id="A2DBH0"/>
<dbReference type="VEuPathDB" id="TrichDB:TVAGG3_0382320"/>
<dbReference type="EMBL" id="DS113185">
    <property type="protein sequence ID" value="EAY22173.1"/>
    <property type="molecule type" value="Genomic_DNA"/>
</dbReference>
<reference evidence="1" key="1">
    <citation type="submission" date="2006-10" db="EMBL/GenBank/DDBJ databases">
        <authorList>
            <person name="Amadeo P."/>
            <person name="Zhao Q."/>
            <person name="Wortman J."/>
            <person name="Fraser-Liggett C."/>
            <person name="Carlton J."/>
        </authorList>
    </citation>
    <scope>NUCLEOTIDE SEQUENCE</scope>
    <source>
        <strain evidence="1">G3</strain>
    </source>
</reference>
<keyword evidence="2" id="KW-1185">Reference proteome</keyword>
<evidence type="ECO:0000313" key="1">
    <source>
        <dbReference type="EMBL" id="EAY22173.1"/>
    </source>
</evidence>
<reference evidence="1" key="2">
    <citation type="journal article" date="2007" name="Science">
        <title>Draft genome sequence of the sexually transmitted pathogen Trichomonas vaginalis.</title>
        <authorList>
            <person name="Carlton J.M."/>
            <person name="Hirt R.P."/>
            <person name="Silva J.C."/>
            <person name="Delcher A.L."/>
            <person name="Schatz M."/>
            <person name="Zhao Q."/>
            <person name="Wortman J.R."/>
            <person name="Bidwell S.L."/>
            <person name="Alsmark U.C.M."/>
            <person name="Besteiro S."/>
            <person name="Sicheritz-Ponten T."/>
            <person name="Noel C.J."/>
            <person name="Dacks J.B."/>
            <person name="Foster P.G."/>
            <person name="Simillion C."/>
            <person name="Van de Peer Y."/>
            <person name="Miranda-Saavedra D."/>
            <person name="Barton G.J."/>
            <person name="Westrop G.D."/>
            <person name="Mueller S."/>
            <person name="Dessi D."/>
            <person name="Fiori P.L."/>
            <person name="Ren Q."/>
            <person name="Paulsen I."/>
            <person name="Zhang H."/>
            <person name="Bastida-Corcuera F.D."/>
            <person name="Simoes-Barbosa A."/>
            <person name="Brown M.T."/>
            <person name="Hayes R.D."/>
            <person name="Mukherjee M."/>
            <person name="Okumura C.Y."/>
            <person name="Schneider R."/>
            <person name="Smith A.J."/>
            <person name="Vanacova S."/>
            <person name="Villalvazo M."/>
            <person name="Haas B.J."/>
            <person name="Pertea M."/>
            <person name="Feldblyum T.V."/>
            <person name="Utterback T.R."/>
            <person name="Shu C.L."/>
            <person name="Osoegawa K."/>
            <person name="de Jong P.J."/>
            <person name="Hrdy I."/>
            <person name="Horvathova L."/>
            <person name="Zubacova Z."/>
            <person name="Dolezal P."/>
            <person name="Malik S.B."/>
            <person name="Logsdon J.M. Jr."/>
            <person name="Henze K."/>
            <person name="Gupta A."/>
            <person name="Wang C.C."/>
            <person name="Dunne R.L."/>
            <person name="Upcroft J.A."/>
            <person name="Upcroft P."/>
            <person name="White O."/>
            <person name="Salzberg S.L."/>
            <person name="Tang P."/>
            <person name="Chiu C.-H."/>
            <person name="Lee Y.-S."/>
            <person name="Embley T.M."/>
            <person name="Coombs G.H."/>
            <person name="Mottram J.C."/>
            <person name="Tachezy J."/>
            <person name="Fraser-Liggett C.M."/>
            <person name="Johnson P.J."/>
        </authorList>
    </citation>
    <scope>NUCLEOTIDE SEQUENCE [LARGE SCALE GENOMIC DNA]</scope>
    <source>
        <strain evidence="1">G3</strain>
    </source>
</reference>
<dbReference type="SMR" id="A2DBH0"/>
<dbReference type="VEuPathDB" id="TrichDB:TVAG_093470"/>
<dbReference type="Proteomes" id="UP000001542">
    <property type="component" value="Unassembled WGS sequence"/>
</dbReference>
<evidence type="ECO:0000313" key="2">
    <source>
        <dbReference type="Proteomes" id="UP000001542"/>
    </source>
</evidence>
<proteinExistence type="predicted"/>
<dbReference type="AlphaFoldDB" id="A2DBH0"/>
<accession>A2DBH0</accession>
<dbReference type="RefSeq" id="XP_001583159.1">
    <property type="nucleotide sequence ID" value="XM_001583109.1"/>
</dbReference>
<name>A2DBH0_TRIV3</name>
<gene>
    <name evidence="1" type="ORF">TVAG_093470</name>
</gene>
<organism evidence="1 2">
    <name type="scientific">Trichomonas vaginalis (strain ATCC PRA-98 / G3)</name>
    <dbReference type="NCBI Taxonomy" id="412133"/>
    <lineage>
        <taxon>Eukaryota</taxon>
        <taxon>Metamonada</taxon>
        <taxon>Parabasalia</taxon>
        <taxon>Trichomonadida</taxon>
        <taxon>Trichomonadidae</taxon>
        <taxon>Trichomonas</taxon>
    </lineage>
</organism>
<sequence length="340" mass="39197">MNMFNFVPQVEQPSFMFPPNSEYNRASYDKYHSYVDYNKSQITQYNIDQFLELCKQNPLNAYLGMLTVAPEHDPRFAISLLEIALKLDLPDKAKSGLALRFVDAIIMSKGVTNDTFVLMEQYAKEKPEIFGVALLALHAKNQKPIEDLPIKFAKSSRVSSLIYFYHAINLLLLDKFIEAEENLRHALSLSNYAKDAVPHFYQYLALTMFINHKSYALFQKSVSLKYPISEDIKNLWDLDKVYMTPAIYRHWQKFVLEERARRIIIDAGTVFTTINYADLEKKCANLPKDDFSNLFKRVAADINARVEGGKVIFSLPHMTSQIEDEIRIVQTKLAKVQAAQ</sequence>
<protein>
    <submittedName>
        <fullName evidence="1">Uncharacterized protein</fullName>
    </submittedName>
</protein>
<dbReference type="KEGG" id="tva:5467727"/>